<feature type="domain" description="Cytochrome c" evidence="6">
    <location>
        <begin position="31"/>
        <end position="107"/>
    </location>
</feature>
<comment type="caution">
    <text evidence="7">The sequence shown here is derived from an EMBL/GenBank/DDBJ whole genome shotgun (WGS) entry which is preliminary data.</text>
</comment>
<gene>
    <name evidence="7" type="ORF">ACFQ4E_05540</name>
</gene>
<evidence type="ECO:0000256" key="4">
    <source>
        <dbReference type="PROSITE-ProRule" id="PRU00433"/>
    </source>
</evidence>
<name>A0ABW3ZFR9_9RHOB</name>
<dbReference type="Gene3D" id="1.10.760.10">
    <property type="entry name" value="Cytochrome c-like domain"/>
    <property type="match status" value="1"/>
</dbReference>
<feature type="signal peptide" evidence="5">
    <location>
        <begin position="1"/>
        <end position="16"/>
    </location>
</feature>
<proteinExistence type="predicted"/>
<dbReference type="Proteomes" id="UP001597135">
    <property type="component" value="Unassembled WGS sequence"/>
</dbReference>
<dbReference type="InterPro" id="IPR036909">
    <property type="entry name" value="Cyt_c-like_dom_sf"/>
</dbReference>
<evidence type="ECO:0000313" key="7">
    <source>
        <dbReference type="EMBL" id="MFD1341878.1"/>
    </source>
</evidence>
<keyword evidence="3 4" id="KW-0408">Iron</keyword>
<keyword evidence="8" id="KW-1185">Reference proteome</keyword>
<keyword evidence="2 4" id="KW-0479">Metal-binding</keyword>
<dbReference type="SUPFAM" id="SSF46626">
    <property type="entry name" value="Cytochrome c"/>
    <property type="match status" value="1"/>
</dbReference>
<evidence type="ECO:0000256" key="5">
    <source>
        <dbReference type="SAM" id="SignalP"/>
    </source>
</evidence>
<dbReference type="EMBL" id="JBHTMU010000007">
    <property type="protein sequence ID" value="MFD1341878.1"/>
    <property type="molecule type" value="Genomic_DNA"/>
</dbReference>
<feature type="chain" id="PRO_5047030256" evidence="5">
    <location>
        <begin position="17"/>
        <end position="107"/>
    </location>
</feature>
<dbReference type="InterPro" id="IPR009056">
    <property type="entry name" value="Cyt_c-like_dom"/>
</dbReference>
<keyword evidence="5" id="KW-0732">Signal</keyword>
<evidence type="ECO:0000256" key="1">
    <source>
        <dbReference type="ARBA" id="ARBA00022617"/>
    </source>
</evidence>
<protein>
    <submittedName>
        <fullName evidence="7">C-type cytochrome</fullName>
    </submittedName>
</protein>
<dbReference type="RefSeq" id="WP_386801945.1">
    <property type="nucleotide sequence ID" value="NZ_JBHTMU010000007.1"/>
</dbReference>
<evidence type="ECO:0000259" key="6">
    <source>
        <dbReference type="PROSITE" id="PS51007"/>
    </source>
</evidence>
<evidence type="ECO:0000256" key="2">
    <source>
        <dbReference type="ARBA" id="ARBA00022723"/>
    </source>
</evidence>
<evidence type="ECO:0000313" key="8">
    <source>
        <dbReference type="Proteomes" id="UP001597135"/>
    </source>
</evidence>
<reference evidence="8" key="1">
    <citation type="journal article" date="2019" name="Int. J. Syst. Evol. Microbiol.">
        <title>The Global Catalogue of Microorganisms (GCM) 10K type strain sequencing project: providing services to taxonomists for standard genome sequencing and annotation.</title>
        <authorList>
            <consortium name="The Broad Institute Genomics Platform"/>
            <consortium name="The Broad Institute Genome Sequencing Center for Infectious Disease"/>
            <person name="Wu L."/>
            <person name="Ma J."/>
        </authorList>
    </citation>
    <scope>NUCLEOTIDE SEQUENCE [LARGE SCALE GENOMIC DNA]</scope>
    <source>
        <strain evidence="8">CCUG 62953</strain>
    </source>
</reference>
<keyword evidence="1 4" id="KW-0349">Heme</keyword>
<organism evidence="7 8">
    <name type="scientific">Litorisediminicola beolgyonensis</name>
    <dbReference type="NCBI Taxonomy" id="1173614"/>
    <lineage>
        <taxon>Bacteria</taxon>
        <taxon>Pseudomonadati</taxon>
        <taxon>Pseudomonadota</taxon>
        <taxon>Alphaproteobacteria</taxon>
        <taxon>Rhodobacterales</taxon>
        <taxon>Paracoccaceae</taxon>
        <taxon>Litorisediminicola</taxon>
    </lineage>
</organism>
<sequence>MRAWALLLLAAAPAAASEPDPDTRAALLADGDAEWGAYLAGECTACHQGDGGAEGIPAITGLPRDAFFDVMAAYKHKDLEHPVMTMVAGRLSYEEIAALAAYFEELQ</sequence>
<dbReference type="PROSITE" id="PS51007">
    <property type="entry name" value="CYTC"/>
    <property type="match status" value="1"/>
</dbReference>
<accession>A0ABW3ZFR9</accession>
<evidence type="ECO:0000256" key="3">
    <source>
        <dbReference type="ARBA" id="ARBA00023004"/>
    </source>
</evidence>